<dbReference type="EMBL" id="SEYY01000987">
    <property type="protein sequence ID" value="KAB7506118.1"/>
    <property type="molecule type" value="Genomic_DNA"/>
</dbReference>
<organism evidence="2 3">
    <name type="scientific">Armadillidium nasatum</name>
    <dbReference type="NCBI Taxonomy" id="96803"/>
    <lineage>
        <taxon>Eukaryota</taxon>
        <taxon>Metazoa</taxon>
        <taxon>Ecdysozoa</taxon>
        <taxon>Arthropoda</taxon>
        <taxon>Crustacea</taxon>
        <taxon>Multicrustacea</taxon>
        <taxon>Malacostraca</taxon>
        <taxon>Eumalacostraca</taxon>
        <taxon>Peracarida</taxon>
        <taxon>Isopoda</taxon>
        <taxon>Oniscidea</taxon>
        <taxon>Crinocheta</taxon>
        <taxon>Armadillidiidae</taxon>
        <taxon>Armadillidium</taxon>
    </lineage>
</organism>
<evidence type="ECO:0000256" key="1">
    <source>
        <dbReference type="SAM" id="MobiDB-lite"/>
    </source>
</evidence>
<name>A0A5N5TIP3_9CRUS</name>
<dbReference type="Proteomes" id="UP000326759">
    <property type="component" value="Unassembled WGS sequence"/>
</dbReference>
<accession>A0A5N5TIP3</accession>
<reference evidence="2 3" key="1">
    <citation type="journal article" date="2019" name="PLoS Biol.">
        <title>Sex chromosomes control vertical transmission of feminizing Wolbachia symbionts in an isopod.</title>
        <authorList>
            <person name="Becking T."/>
            <person name="Chebbi M.A."/>
            <person name="Giraud I."/>
            <person name="Moumen B."/>
            <person name="Laverre T."/>
            <person name="Caubet Y."/>
            <person name="Peccoud J."/>
            <person name="Gilbert C."/>
            <person name="Cordaux R."/>
        </authorList>
    </citation>
    <scope>NUCLEOTIDE SEQUENCE [LARGE SCALE GENOMIC DNA]</scope>
    <source>
        <strain evidence="2">ANa2</strain>
        <tissue evidence="2">Whole body excluding digestive tract and cuticle</tissue>
    </source>
</reference>
<feature type="compositionally biased region" description="Low complexity" evidence="1">
    <location>
        <begin position="63"/>
        <end position="75"/>
    </location>
</feature>
<feature type="region of interest" description="Disordered" evidence="1">
    <location>
        <begin position="41"/>
        <end position="79"/>
    </location>
</feature>
<sequence>MYSYTLHMKKISIDNEESVPYSALVGEVGLVDSISCNVAESQDPERSCNNSESENKDARDIANCSNRSESSDNSSLGKKTLVEKEKCPDQASLHEPRNKVSSYVWEHHEINNYNNIRNLLLNTSVFEFHSSFYGLRRAYPKMSITDFYEMSNPEEKARVWALLRYIRVYSKKCCKKCQCNITFQVWS</sequence>
<protein>
    <submittedName>
        <fullName evidence="2">Uncharacterized protein</fullName>
    </submittedName>
</protein>
<evidence type="ECO:0000313" key="2">
    <source>
        <dbReference type="EMBL" id="KAB7506118.1"/>
    </source>
</evidence>
<dbReference type="OrthoDB" id="10593398at2759"/>
<comment type="caution">
    <text evidence="2">The sequence shown here is derived from an EMBL/GenBank/DDBJ whole genome shotgun (WGS) entry which is preliminary data.</text>
</comment>
<evidence type="ECO:0000313" key="3">
    <source>
        <dbReference type="Proteomes" id="UP000326759"/>
    </source>
</evidence>
<keyword evidence="3" id="KW-1185">Reference proteome</keyword>
<proteinExistence type="predicted"/>
<gene>
    <name evidence="2" type="ORF">Anas_02616</name>
</gene>
<dbReference type="AlphaFoldDB" id="A0A5N5TIP3"/>